<name>E8N138_ANATU</name>
<reference evidence="1 2" key="1">
    <citation type="submission" date="2010-12" db="EMBL/GenBank/DDBJ databases">
        <title>Whole genome sequence of Anaerolinea thermophila UNI-1.</title>
        <authorList>
            <person name="Narita-Yamada S."/>
            <person name="Kishi E."/>
            <person name="Watanabe Y."/>
            <person name="Takasaki K."/>
            <person name="Ankai A."/>
            <person name="Oguchi A."/>
            <person name="Fukui S."/>
            <person name="Takahashi M."/>
            <person name="Yashiro I."/>
            <person name="Hosoyama A."/>
            <person name="Sekiguchi Y."/>
            <person name="Hanada S."/>
            <person name="Fujita N."/>
        </authorList>
    </citation>
    <scope>NUCLEOTIDE SEQUENCE [LARGE SCALE GENOMIC DNA]</scope>
    <source>
        <strain evidence="2">DSM 14523 / JCM 11388 / NBRC 100420 / UNI-1</strain>
    </source>
</reference>
<evidence type="ECO:0008006" key="3">
    <source>
        <dbReference type="Google" id="ProtNLM"/>
    </source>
</evidence>
<dbReference type="KEGG" id="atm:ANT_27550"/>
<proteinExistence type="predicted"/>
<gene>
    <name evidence="1" type="ordered locus">ANT_27550</name>
</gene>
<dbReference type="NCBIfam" id="TIGR03843">
    <property type="entry name" value="SCO1664 family protein"/>
    <property type="match status" value="1"/>
</dbReference>
<protein>
    <recommendedName>
        <fullName evidence="3">PI3K/PI4K catalytic domain-containing protein</fullName>
    </recommendedName>
</protein>
<sequence length="254" mass="29324">MSVLYPCWYTTINSEMDKQAILTLLSEGEMKVEGQFLAGSNYTFLVVVHWQDEDYPAVYKPVRGEQPLWDFPERTLAHREVAAYLVSEALGWDLVPPTVYRRRAPLGAGSVQWFVEHDPEHHFFHFTPEEKQRLRPVALFDLLTNNADRKGGHILMDAQGHIWLIDQGLCFHVEEKLRTVVWDFAGEPIPEDLLADLQAFVQRLETDEDLSASLGEHLSRAEIRALLRRGKRLLQEKVFPSPPSTRRPYPWPPV</sequence>
<keyword evidence="2" id="KW-1185">Reference proteome</keyword>
<dbReference type="Proteomes" id="UP000008922">
    <property type="component" value="Chromosome"/>
</dbReference>
<dbReference type="STRING" id="926569.ANT_27550"/>
<evidence type="ECO:0000313" key="2">
    <source>
        <dbReference type="Proteomes" id="UP000008922"/>
    </source>
</evidence>
<dbReference type="eggNOG" id="COG5032">
    <property type="taxonomic scope" value="Bacteria"/>
</dbReference>
<dbReference type="InParanoid" id="E8N138"/>
<organism evidence="1 2">
    <name type="scientific">Anaerolinea thermophila (strain DSM 14523 / JCM 11388 / NBRC 100420 / UNI-1)</name>
    <dbReference type="NCBI Taxonomy" id="926569"/>
    <lineage>
        <taxon>Bacteria</taxon>
        <taxon>Bacillati</taxon>
        <taxon>Chloroflexota</taxon>
        <taxon>Anaerolineae</taxon>
        <taxon>Anaerolineales</taxon>
        <taxon>Anaerolineaceae</taxon>
        <taxon>Anaerolinea</taxon>
    </lineage>
</organism>
<dbReference type="InterPro" id="IPR022292">
    <property type="entry name" value="CHP03843"/>
</dbReference>
<dbReference type="AlphaFoldDB" id="E8N138"/>
<dbReference type="HOGENOM" id="CLU_085318_0_0_0"/>
<evidence type="ECO:0000313" key="1">
    <source>
        <dbReference type="EMBL" id="BAJ64781.1"/>
    </source>
</evidence>
<accession>E8N138</accession>
<dbReference type="EMBL" id="AP012029">
    <property type="protein sequence ID" value="BAJ64781.1"/>
    <property type="molecule type" value="Genomic_DNA"/>
</dbReference>